<keyword evidence="2" id="KW-1185">Reference proteome</keyword>
<protein>
    <submittedName>
        <fullName evidence="1">Uncharacterized protein</fullName>
    </submittedName>
</protein>
<accession>F7XX14</accession>
<dbReference type="AlphaFoldDB" id="F7XX14"/>
<dbReference type="EMBL" id="CP002130">
    <property type="protein sequence ID" value="AEI89213.1"/>
    <property type="molecule type" value="Genomic_DNA"/>
</dbReference>
<sequence length="62" mass="6913">MLMSTVLSGITYSITSPALYNDEDIYENKSIFVVVARSSDFWDGFRISAAYNIITKLAPKGM</sequence>
<name>F7XX14_MIDMI</name>
<evidence type="ECO:0000313" key="1">
    <source>
        <dbReference type="EMBL" id="AEI89213.1"/>
    </source>
</evidence>
<gene>
    <name evidence="1" type="ordered locus">midi_00932</name>
</gene>
<proteinExistence type="predicted"/>
<dbReference type="Proteomes" id="UP000006639">
    <property type="component" value="Chromosome"/>
</dbReference>
<evidence type="ECO:0000313" key="2">
    <source>
        <dbReference type="Proteomes" id="UP000006639"/>
    </source>
</evidence>
<organism evidence="1 2">
    <name type="scientific">Midichloria mitochondrii (strain IricVA)</name>
    <dbReference type="NCBI Taxonomy" id="696127"/>
    <lineage>
        <taxon>Bacteria</taxon>
        <taxon>Pseudomonadati</taxon>
        <taxon>Pseudomonadota</taxon>
        <taxon>Alphaproteobacteria</taxon>
        <taxon>Rickettsiales</taxon>
        <taxon>Candidatus Midichloriaceae</taxon>
        <taxon>Candidatus Midichloria</taxon>
    </lineage>
</organism>
<reference evidence="1 2" key="1">
    <citation type="journal article" date="2011" name="Mol. Biol. Evol.">
        <title>Phylogenomic evidence for the presence of a flagellum and cbb3 oxidase in the free-living mitochondrial ancestor.</title>
        <authorList>
            <person name="Sassera D."/>
            <person name="Lo N."/>
            <person name="Epis S."/>
            <person name="D'Auria G."/>
            <person name="Montagna M."/>
            <person name="Comandatore F."/>
            <person name="Horner D."/>
            <person name="Pereto J."/>
            <person name="Luciano A.M."/>
            <person name="Franciosi F."/>
            <person name="Ferri E."/>
            <person name="Crotti E."/>
            <person name="Bazzocchi C."/>
            <person name="Daffonchio D."/>
            <person name="Sacchi L."/>
            <person name="Moya A."/>
            <person name="Latorre A."/>
            <person name="Bandi C."/>
        </authorList>
    </citation>
    <scope>NUCLEOTIDE SEQUENCE [LARGE SCALE GENOMIC DNA]</scope>
    <source>
        <strain evidence="1 2">IricVA</strain>
    </source>
</reference>
<dbReference type="HOGENOM" id="CLU_2899237_0_0_5"/>
<dbReference type="KEGG" id="mmn:midi_00932"/>